<sequence>MEIHYSSAKQEKILTDVRLLKKYYGTAHIKLRNRLSELRFANNLSDISELPPPRRHKLNGQYRDCWGIDYSKNYRIILQPIGEYDISDIATISEVLIIALEDYH</sequence>
<dbReference type="AlphaFoldDB" id="A0A410PSN2"/>
<accession>A0A410PSN2</accession>
<dbReference type="InterPro" id="IPR035093">
    <property type="entry name" value="RelE/ParE_toxin_dom_sf"/>
</dbReference>
<dbReference type="EMBL" id="CP035281">
    <property type="protein sequence ID" value="QAT41972.1"/>
    <property type="molecule type" value="Genomic_DNA"/>
</dbReference>
<dbReference type="OrthoDB" id="9801026at2"/>
<gene>
    <name evidence="1" type="ORF">EQM06_01310</name>
</gene>
<keyword evidence="2" id="KW-1185">Reference proteome</keyword>
<protein>
    <submittedName>
        <fullName evidence="1">Plasmid maintenance system killer protein</fullName>
    </submittedName>
</protein>
<dbReference type="SUPFAM" id="SSF143011">
    <property type="entry name" value="RelE-like"/>
    <property type="match status" value="1"/>
</dbReference>
<name>A0A410PSN2_9FIRM</name>
<dbReference type="RefSeq" id="WP_128744626.1">
    <property type="nucleotide sequence ID" value="NZ_CP035281.1"/>
</dbReference>
<organism evidence="1 2">
    <name type="scientific">Aminipila luticellarii</name>
    <dbReference type="NCBI Taxonomy" id="2507160"/>
    <lineage>
        <taxon>Bacteria</taxon>
        <taxon>Bacillati</taxon>
        <taxon>Bacillota</taxon>
        <taxon>Clostridia</taxon>
        <taxon>Peptostreptococcales</taxon>
        <taxon>Anaerovoracaceae</taxon>
        <taxon>Aminipila</taxon>
    </lineage>
</organism>
<dbReference type="KEGG" id="amij:EQM06_01310"/>
<evidence type="ECO:0000313" key="2">
    <source>
        <dbReference type="Proteomes" id="UP000287601"/>
    </source>
</evidence>
<evidence type="ECO:0000313" key="1">
    <source>
        <dbReference type="EMBL" id="QAT41972.1"/>
    </source>
</evidence>
<dbReference type="Proteomes" id="UP000287601">
    <property type="component" value="Chromosome"/>
</dbReference>
<reference evidence="1 2" key="1">
    <citation type="submission" date="2019-01" db="EMBL/GenBank/DDBJ databases">
        <title>Draft genomes of a novel of Aminipila strains.</title>
        <authorList>
            <person name="Ma S."/>
        </authorList>
    </citation>
    <scope>NUCLEOTIDE SEQUENCE [LARGE SCALE GENOMIC DNA]</scope>
    <source>
        <strain evidence="2">JN-39</strain>
    </source>
</reference>
<dbReference type="Gene3D" id="3.30.2310.20">
    <property type="entry name" value="RelE-like"/>
    <property type="match status" value="1"/>
</dbReference>
<proteinExistence type="predicted"/>